<gene>
    <name evidence="1" type="ORF">DES38_10197</name>
</gene>
<keyword evidence="2" id="KW-1185">Reference proteome</keyword>
<evidence type="ECO:0000313" key="1">
    <source>
        <dbReference type="EMBL" id="PXW93017.1"/>
    </source>
</evidence>
<dbReference type="EMBL" id="QJJR01000001">
    <property type="protein sequence ID" value="PXW93017.1"/>
    <property type="molecule type" value="Genomic_DNA"/>
</dbReference>
<accession>A0A2V3WHG3</accession>
<organism evidence="1 2">
    <name type="scientific">Streptohalobacillus salinus</name>
    <dbReference type="NCBI Taxonomy" id="621096"/>
    <lineage>
        <taxon>Bacteria</taxon>
        <taxon>Bacillati</taxon>
        <taxon>Bacillota</taxon>
        <taxon>Bacilli</taxon>
        <taxon>Bacillales</taxon>
        <taxon>Bacillaceae</taxon>
        <taxon>Streptohalobacillus</taxon>
    </lineage>
</organism>
<dbReference type="RefSeq" id="WP_110250120.1">
    <property type="nucleotide sequence ID" value="NZ_QJJR01000001.1"/>
</dbReference>
<reference evidence="1 2" key="1">
    <citation type="submission" date="2018-05" db="EMBL/GenBank/DDBJ databases">
        <title>Genomic Encyclopedia of Type Strains, Phase IV (KMG-IV): sequencing the most valuable type-strain genomes for metagenomic binning, comparative biology and taxonomic classification.</title>
        <authorList>
            <person name="Goeker M."/>
        </authorList>
    </citation>
    <scope>NUCLEOTIDE SEQUENCE [LARGE SCALE GENOMIC DNA]</scope>
    <source>
        <strain evidence="1 2">DSM 22440</strain>
    </source>
</reference>
<dbReference type="OrthoDB" id="1683192at2"/>
<evidence type="ECO:0000313" key="2">
    <source>
        <dbReference type="Proteomes" id="UP000247922"/>
    </source>
</evidence>
<sequence length="199" mass="22787">MIIIHKDKVEQTANDEALEMLSRMIAEITSTDNLIFSHLVIDDIEIYNGIEEFISENQTVINQIEIVTLLPEEISKDILISIRSYLERAIPAIENVITSNYGELTADFFQQVTDMSEGIDFINTFVENLKTINPLISDLLKEDLAKLIVSFKELVLALEQEDGILSYDILNYEIKSEFEKLQESVKLILKKQEGDDYAH</sequence>
<proteinExistence type="predicted"/>
<comment type="caution">
    <text evidence="1">The sequence shown here is derived from an EMBL/GenBank/DDBJ whole genome shotgun (WGS) entry which is preliminary data.</text>
</comment>
<name>A0A2V3WHG3_9BACI</name>
<dbReference type="Proteomes" id="UP000247922">
    <property type="component" value="Unassembled WGS sequence"/>
</dbReference>
<protein>
    <submittedName>
        <fullName evidence="1">Uncharacterized protein</fullName>
    </submittedName>
</protein>
<dbReference type="AlphaFoldDB" id="A0A2V3WHG3"/>